<gene>
    <name evidence="1" type="ORF">METZ01_LOCUS191194</name>
</gene>
<feature type="non-terminal residue" evidence="1">
    <location>
        <position position="39"/>
    </location>
</feature>
<evidence type="ECO:0000313" key="1">
    <source>
        <dbReference type="EMBL" id="SVB38340.1"/>
    </source>
</evidence>
<protein>
    <submittedName>
        <fullName evidence="1">Uncharacterized protein</fullName>
    </submittedName>
</protein>
<accession>A0A382DIP7</accession>
<name>A0A382DIP7_9ZZZZ</name>
<dbReference type="AlphaFoldDB" id="A0A382DIP7"/>
<reference evidence="1" key="1">
    <citation type="submission" date="2018-05" db="EMBL/GenBank/DDBJ databases">
        <authorList>
            <person name="Lanie J.A."/>
            <person name="Ng W.-L."/>
            <person name="Kazmierczak K.M."/>
            <person name="Andrzejewski T.M."/>
            <person name="Davidsen T.M."/>
            <person name="Wayne K.J."/>
            <person name="Tettelin H."/>
            <person name="Glass J.I."/>
            <person name="Rusch D."/>
            <person name="Podicherti R."/>
            <person name="Tsui H.-C.T."/>
            <person name="Winkler M.E."/>
        </authorList>
    </citation>
    <scope>NUCLEOTIDE SEQUENCE</scope>
</reference>
<organism evidence="1">
    <name type="scientific">marine metagenome</name>
    <dbReference type="NCBI Taxonomy" id="408172"/>
    <lineage>
        <taxon>unclassified sequences</taxon>
        <taxon>metagenomes</taxon>
        <taxon>ecological metagenomes</taxon>
    </lineage>
</organism>
<proteinExistence type="predicted"/>
<sequence length="39" mass="4347">MKKTLLIVLLLIVGYSQKPIDETILIDIDGNSYKTVKIG</sequence>
<dbReference type="EMBL" id="UINC01039609">
    <property type="protein sequence ID" value="SVB38340.1"/>
    <property type="molecule type" value="Genomic_DNA"/>
</dbReference>